<evidence type="ECO:0000256" key="2">
    <source>
        <dbReference type="ARBA" id="ARBA00008854"/>
    </source>
</evidence>
<accession>A0A9D5QDF4</accession>
<evidence type="ECO:0000313" key="7">
    <source>
        <dbReference type="EMBL" id="MBD3365579.1"/>
    </source>
</evidence>
<dbReference type="GO" id="GO:0016020">
    <property type="term" value="C:membrane"/>
    <property type="evidence" value="ECO:0007669"/>
    <property type="project" value="UniProtKB-SubCell"/>
</dbReference>
<dbReference type="EMBL" id="WJKJ01000339">
    <property type="protein sequence ID" value="MBD3365579.1"/>
    <property type="molecule type" value="Genomic_DNA"/>
</dbReference>
<evidence type="ECO:0000256" key="6">
    <source>
        <dbReference type="SAM" id="Phobius"/>
    </source>
</evidence>
<dbReference type="SUPFAM" id="SSF140478">
    <property type="entry name" value="LemA-like"/>
    <property type="match status" value="1"/>
</dbReference>
<dbReference type="Pfam" id="PF04011">
    <property type="entry name" value="LemA"/>
    <property type="match status" value="1"/>
</dbReference>
<evidence type="ECO:0000313" key="8">
    <source>
        <dbReference type="Proteomes" id="UP000630660"/>
    </source>
</evidence>
<sequence length="187" mass="21622">MALLWIFLGLVVLLVIIAIAIYNGLVVKRNRVRNAWHQIDVQLRRRYDLIPNIVETVKGYAKHERETLENVIAARKLGMDAKTVKDAAKANNMLTETLKSLFAVAEAYPDLKANQNFMALQEELRSTEDKLAYARQFYNDVTMDYNTATEKFPAVIFARMFGFKRFEFWEIPEEDKAARGPVEVKFD</sequence>
<dbReference type="PANTHER" id="PTHR34478:SF2">
    <property type="entry name" value="MEMBRANE PROTEIN"/>
    <property type="match status" value="1"/>
</dbReference>
<evidence type="ECO:0000256" key="4">
    <source>
        <dbReference type="ARBA" id="ARBA00022989"/>
    </source>
</evidence>
<organism evidence="7 8">
    <name type="scientific">candidate division WOR-3 bacterium</name>
    <dbReference type="NCBI Taxonomy" id="2052148"/>
    <lineage>
        <taxon>Bacteria</taxon>
        <taxon>Bacteria division WOR-3</taxon>
    </lineage>
</organism>
<feature type="transmembrane region" description="Helical" evidence="6">
    <location>
        <begin position="6"/>
        <end position="27"/>
    </location>
</feature>
<proteinExistence type="inferred from homology"/>
<dbReference type="InterPro" id="IPR023353">
    <property type="entry name" value="LemA-like_dom_sf"/>
</dbReference>
<dbReference type="Proteomes" id="UP000630660">
    <property type="component" value="Unassembled WGS sequence"/>
</dbReference>
<comment type="subcellular location">
    <subcellularLocation>
        <location evidence="1">Membrane</location>
        <topology evidence="1">Single-pass membrane protein</topology>
    </subcellularLocation>
</comment>
<evidence type="ECO:0000256" key="1">
    <source>
        <dbReference type="ARBA" id="ARBA00004167"/>
    </source>
</evidence>
<evidence type="ECO:0000256" key="3">
    <source>
        <dbReference type="ARBA" id="ARBA00022692"/>
    </source>
</evidence>
<evidence type="ECO:0000256" key="5">
    <source>
        <dbReference type="ARBA" id="ARBA00023136"/>
    </source>
</evidence>
<protein>
    <submittedName>
        <fullName evidence="7">LemA family protein</fullName>
    </submittedName>
</protein>
<dbReference type="Gene3D" id="1.20.1440.20">
    <property type="entry name" value="LemA-like domain"/>
    <property type="match status" value="1"/>
</dbReference>
<keyword evidence="4 6" id="KW-1133">Transmembrane helix</keyword>
<reference evidence="7" key="1">
    <citation type="submission" date="2019-11" db="EMBL/GenBank/DDBJ databases">
        <title>Microbial mats filling the niche in hypersaline microbial mats.</title>
        <authorList>
            <person name="Wong H.L."/>
            <person name="Macleod F.I."/>
            <person name="White R.A. III"/>
            <person name="Burns B.P."/>
        </authorList>
    </citation>
    <scope>NUCLEOTIDE SEQUENCE</scope>
    <source>
        <strain evidence="7">Bin_327</strain>
    </source>
</reference>
<comment type="similarity">
    <text evidence="2">Belongs to the LemA family.</text>
</comment>
<comment type="caution">
    <text evidence="7">The sequence shown here is derived from an EMBL/GenBank/DDBJ whole genome shotgun (WGS) entry which is preliminary data.</text>
</comment>
<dbReference type="AlphaFoldDB" id="A0A9D5QDF4"/>
<gene>
    <name evidence="7" type="ORF">GF359_10240</name>
</gene>
<dbReference type="InterPro" id="IPR007156">
    <property type="entry name" value="MamQ_LemA"/>
</dbReference>
<dbReference type="PANTHER" id="PTHR34478">
    <property type="entry name" value="PROTEIN LEMA"/>
    <property type="match status" value="1"/>
</dbReference>
<keyword evidence="5 6" id="KW-0472">Membrane</keyword>
<keyword evidence="3 6" id="KW-0812">Transmembrane</keyword>
<name>A0A9D5QDF4_UNCW3</name>